<evidence type="ECO:0000313" key="10">
    <source>
        <dbReference type="EMBL" id="KAH3670286.1"/>
    </source>
</evidence>
<dbReference type="GO" id="GO:0006357">
    <property type="term" value="P:regulation of transcription by RNA polymerase II"/>
    <property type="evidence" value="ECO:0007669"/>
    <property type="project" value="InterPro"/>
</dbReference>
<gene>
    <name evidence="10" type="ORF">WICMUC_004939</name>
</gene>
<evidence type="ECO:0000256" key="1">
    <source>
        <dbReference type="ARBA" id="ARBA00004123"/>
    </source>
</evidence>
<dbReference type="GO" id="GO:0016592">
    <property type="term" value="C:mediator complex"/>
    <property type="evidence" value="ECO:0007669"/>
    <property type="project" value="InterPro"/>
</dbReference>
<evidence type="ECO:0000256" key="5">
    <source>
        <dbReference type="ARBA" id="ARBA00023163"/>
    </source>
</evidence>
<organism evidence="10 11">
    <name type="scientific">Wickerhamomyces mucosus</name>
    <dbReference type="NCBI Taxonomy" id="1378264"/>
    <lineage>
        <taxon>Eukaryota</taxon>
        <taxon>Fungi</taxon>
        <taxon>Dikarya</taxon>
        <taxon>Ascomycota</taxon>
        <taxon>Saccharomycotina</taxon>
        <taxon>Saccharomycetes</taxon>
        <taxon>Phaffomycetales</taxon>
        <taxon>Wickerhamomycetaceae</taxon>
        <taxon>Wickerhamomyces</taxon>
    </lineage>
</organism>
<keyword evidence="11" id="KW-1185">Reference proteome</keyword>
<reference evidence="10" key="2">
    <citation type="submission" date="2021-01" db="EMBL/GenBank/DDBJ databases">
        <authorList>
            <person name="Schikora-Tamarit M.A."/>
        </authorList>
    </citation>
    <scope>NUCLEOTIDE SEQUENCE</scope>
    <source>
        <strain evidence="10">CBS6341</strain>
    </source>
</reference>
<comment type="similarity">
    <text evidence="2">Belongs to the Mediator complex subunit 12 family.</text>
</comment>
<comment type="caution">
    <text evidence="10">The sequence shown here is derived from an EMBL/GenBank/DDBJ whole genome shotgun (WGS) entry which is preliminary data.</text>
</comment>
<keyword evidence="6" id="KW-0539">Nucleus</keyword>
<dbReference type="SMART" id="SM01281">
    <property type="entry name" value="Med12"/>
    <property type="match status" value="1"/>
</dbReference>
<accession>A0A9P8PEC2</accession>
<evidence type="ECO:0000256" key="3">
    <source>
        <dbReference type="ARBA" id="ARBA00019622"/>
    </source>
</evidence>
<keyword evidence="4" id="KW-0805">Transcription regulation</keyword>
<sequence length="1420" mass="165149">MHNISQRIPPNRRPIGSSVTTSIPITTSSTTTTTTTTALNSNNNKDDLPSNRYLLTHPQGVYSLDPMGQPLKYPDFQPWFHNSLDEDIAISHLQKGFFEPAIVSNEFVSARNIMHNLLQSKNSLDQLSNNLQKAIDVRSQNNTLGQSNFKPPPRVTLTDQKREIWLKELANSSIPLRKLSRTIPHGIRNKILIEQCVIKNIPINRAIWLVRCVSINELRTLKRKPLTNSQQNVIHSTQSNFNSNLTIIEINWIQEWTQQVLEYIEKLSSDYLRFETFLKAKESWRLKINYILKFLSNLYMENLIDSEILGKWILNFIKICKIWELPLGLTIINLFWNKFIINNQFIIKELTELLILKHWKINHELKNLLDNKESIINDYKLNESIKSKLLINLEKLINFSFIQSSDNFIIPNHWNQLKSTIIKILDLSNPLIAKNFELIAYRNESLMINYSIYDDNNINTAGDLNNKDSIDNNDLITILDSIDQSPFNPIRLNDYLDKFDWKSQLINLINWGITKYRFDNYRIYLIVEILKKIKSKEIEQDLLNFIFQIPNDHKSLSQLNQSNLIFLINELISIKLFKIGTYIRRLISSGLIYLQKNNYERQYHIEILTNIRTERLNSNELSMILKKLTNDNSLNILNSITENYNHAITIIENNDMVQNFEFLNNLSIGLRLKISSKILSDFKSITNQLNYQSFEKYLQIFIILQDFKSLHIFINHYLTTNSLLTIDQLDLISKVLISYNKIFIILPGFDKLIYNFITKFQRSNDGSINFLEFWKLIYNFFQSNPDHIDLKNQLELLIKDPINNLKISDLEINEMINNCGNNDLPLDFKDFNQSINNNNFNNKFHNNFQILIRIVFSAIDEVQLSSSLKLLKLLKISNESEFNKILYIHLKKNYTNGNQLEIFNYNLLFHLISEELISIEKIFEIFMNFNNFNSNNHTNKNAIKPQHSSNNNQFLMDLIFKYHNGGFNAFKLNLIKEKFKLTNQETILKFIRLNIIDDKPSVDQPTSSTELLFHTFLEEGNRQYNNNYKPECITSFLNQLVHSPSTVVKYLGNNDKQFIDKLIPILNNEISLDESDNDDTTNDDVNNNRNNFKKLVSNFQKFDRFSLFIFQLLFKLIIKDDSSEFNEIMENLILVNNCNGIIIGSLFQLLSPDLKVKLIHHLESVFLHSAEFPIIKFNRDDQEQVSIITICEIIIRLSQGLSSIPLPDNLVFSLDNSLETLLKLVNNTSNFTNSPEVLLESISLFLKIIIIHKSFLIDIIIERNSIRENFLNNLVNLLNTKLLAKNLKLKNILYDLISSLKSSINGTNQSIKLPLSVINLPVISSTTTTNTEISNGSILSSLSTSPTLKKFSLQHRLYNNNLHDSSNISNLYIWNGTQGFNELNLKPFDMLEDSNPTENINDTAISLQLFDASIERKNPT</sequence>
<evidence type="ECO:0000256" key="2">
    <source>
        <dbReference type="ARBA" id="ARBA00010289"/>
    </source>
</evidence>
<evidence type="ECO:0000256" key="7">
    <source>
        <dbReference type="ARBA" id="ARBA00032010"/>
    </source>
</evidence>
<evidence type="ECO:0000313" key="11">
    <source>
        <dbReference type="Proteomes" id="UP000769528"/>
    </source>
</evidence>
<reference evidence="10" key="1">
    <citation type="journal article" date="2021" name="Open Biol.">
        <title>Shared evolutionary footprints suggest mitochondrial oxidative damage underlies multiple complex I losses in fungi.</title>
        <authorList>
            <person name="Schikora-Tamarit M.A."/>
            <person name="Marcet-Houben M."/>
            <person name="Nosek J."/>
            <person name="Gabaldon T."/>
        </authorList>
    </citation>
    <scope>NUCLEOTIDE SEQUENCE</scope>
    <source>
        <strain evidence="10">CBS6341</strain>
    </source>
</reference>
<dbReference type="Proteomes" id="UP000769528">
    <property type="component" value="Unassembled WGS sequence"/>
</dbReference>
<dbReference type="PANTHER" id="PTHR46567">
    <property type="entry name" value="MEDIATOR OF RNA POLYMERASE II TRANSCRIPTION SUBUNIT 12"/>
    <property type="match status" value="1"/>
</dbReference>
<feature type="region of interest" description="Disordered" evidence="8">
    <location>
        <begin position="1"/>
        <end position="51"/>
    </location>
</feature>
<comment type="subcellular location">
    <subcellularLocation>
        <location evidence="1">Nucleus</location>
    </subcellularLocation>
</comment>
<feature type="domain" description="Mediator complex subunit Med12" evidence="9">
    <location>
        <begin position="148"/>
        <end position="211"/>
    </location>
</feature>
<evidence type="ECO:0000256" key="8">
    <source>
        <dbReference type="SAM" id="MobiDB-lite"/>
    </source>
</evidence>
<name>A0A9P8PEC2_9ASCO</name>
<evidence type="ECO:0000256" key="4">
    <source>
        <dbReference type="ARBA" id="ARBA00023015"/>
    </source>
</evidence>
<evidence type="ECO:0000259" key="9">
    <source>
        <dbReference type="SMART" id="SM01281"/>
    </source>
</evidence>
<feature type="compositionally biased region" description="Low complexity" evidence="8">
    <location>
        <begin position="17"/>
        <end position="37"/>
    </location>
</feature>
<evidence type="ECO:0000256" key="6">
    <source>
        <dbReference type="ARBA" id="ARBA00023242"/>
    </source>
</evidence>
<keyword evidence="5" id="KW-0804">Transcription</keyword>
<dbReference type="OrthoDB" id="20828at2759"/>
<dbReference type="EMBL" id="JAEUBF010001309">
    <property type="protein sequence ID" value="KAH3670286.1"/>
    <property type="molecule type" value="Genomic_DNA"/>
</dbReference>
<proteinExistence type="inferred from homology"/>
<protein>
    <recommendedName>
        <fullName evidence="3">Mediator of RNA polymerase II transcription subunit 12</fullName>
    </recommendedName>
    <alternativeName>
        <fullName evidence="7">Mediator complex subunit 12</fullName>
    </alternativeName>
</protein>
<dbReference type="GO" id="GO:0003712">
    <property type="term" value="F:transcription coregulator activity"/>
    <property type="evidence" value="ECO:0007669"/>
    <property type="project" value="InterPro"/>
</dbReference>
<dbReference type="PANTHER" id="PTHR46567:SF1">
    <property type="entry name" value="MEDIATOR OF RNA POLYMERASE II TRANSCRIPTION SUBUNIT 12"/>
    <property type="match status" value="1"/>
</dbReference>
<dbReference type="Pfam" id="PF09497">
    <property type="entry name" value="Med12"/>
    <property type="match status" value="1"/>
</dbReference>
<dbReference type="InterPro" id="IPR019035">
    <property type="entry name" value="Mediator_Med12"/>
</dbReference>